<keyword evidence="2" id="KW-1185">Reference proteome</keyword>
<dbReference type="RefSeq" id="XP_043046433.1">
    <property type="nucleotide sequence ID" value="XM_043178682.1"/>
</dbReference>
<proteinExistence type="predicted"/>
<dbReference type="AlphaFoldDB" id="A0A9P7W6A6"/>
<dbReference type="EMBL" id="MU250523">
    <property type="protein sequence ID" value="KAG7452933.1"/>
    <property type="molecule type" value="Genomic_DNA"/>
</dbReference>
<evidence type="ECO:0000313" key="2">
    <source>
        <dbReference type="Proteomes" id="UP000812287"/>
    </source>
</evidence>
<organism evidence="1 2">
    <name type="scientific">Guyanagaster necrorhizus</name>
    <dbReference type="NCBI Taxonomy" id="856835"/>
    <lineage>
        <taxon>Eukaryota</taxon>
        <taxon>Fungi</taxon>
        <taxon>Dikarya</taxon>
        <taxon>Basidiomycota</taxon>
        <taxon>Agaricomycotina</taxon>
        <taxon>Agaricomycetes</taxon>
        <taxon>Agaricomycetidae</taxon>
        <taxon>Agaricales</taxon>
        <taxon>Marasmiineae</taxon>
        <taxon>Physalacriaceae</taxon>
        <taxon>Guyanagaster</taxon>
    </lineage>
</organism>
<accession>A0A9P7W6A6</accession>
<protein>
    <submittedName>
        <fullName evidence="1">Uncharacterized protein</fullName>
    </submittedName>
</protein>
<name>A0A9P7W6A6_9AGAR</name>
<gene>
    <name evidence="1" type="ORF">BT62DRAFT_1070637</name>
</gene>
<evidence type="ECO:0000313" key="1">
    <source>
        <dbReference type="EMBL" id="KAG7452933.1"/>
    </source>
</evidence>
<dbReference type="GeneID" id="66100976"/>
<sequence>MEGQELPCEEQAKLPRRAIISSLFNSLEVKIVFFECVLEFNGYPDGIERNHPFPTRSEEAILSNVEKDTIHVSQVKSLTLLPSGMHRTPRGVSGKVVKKDTEEDRIMHLIHEEQSKSLPLNGVVSVLDVLNADFAVMSKWSVPLRCDRWFPSLHRVLRVILLTEEIR</sequence>
<reference evidence="1" key="1">
    <citation type="submission" date="2020-11" db="EMBL/GenBank/DDBJ databases">
        <title>Adaptations for nitrogen fixation in a non-lichenized fungal sporocarp promotes dispersal by wood-feeding termites.</title>
        <authorList>
            <consortium name="DOE Joint Genome Institute"/>
            <person name="Koch R.A."/>
            <person name="Yoon G."/>
            <person name="Arayal U."/>
            <person name="Lail K."/>
            <person name="Amirebrahimi M."/>
            <person name="Labutti K."/>
            <person name="Lipzen A."/>
            <person name="Riley R."/>
            <person name="Barry K."/>
            <person name="Henrissat B."/>
            <person name="Grigoriev I.V."/>
            <person name="Herr J.R."/>
            <person name="Aime M.C."/>
        </authorList>
    </citation>
    <scope>NUCLEOTIDE SEQUENCE</scope>
    <source>
        <strain evidence="1">MCA 3950</strain>
    </source>
</reference>
<comment type="caution">
    <text evidence="1">The sequence shown here is derived from an EMBL/GenBank/DDBJ whole genome shotgun (WGS) entry which is preliminary data.</text>
</comment>
<dbReference type="Proteomes" id="UP000812287">
    <property type="component" value="Unassembled WGS sequence"/>
</dbReference>